<keyword evidence="2" id="KW-1185">Reference proteome</keyword>
<evidence type="ECO:0000313" key="2">
    <source>
        <dbReference type="Proteomes" id="UP000001730"/>
    </source>
</evidence>
<gene>
    <name evidence="1" type="ordered locus">VSAL_I1235</name>
</gene>
<dbReference type="AlphaFoldDB" id="B6EJX3"/>
<evidence type="ECO:0000313" key="1">
    <source>
        <dbReference type="EMBL" id="CAQ78920.1"/>
    </source>
</evidence>
<dbReference type="Proteomes" id="UP000001730">
    <property type="component" value="Chromosome 1"/>
</dbReference>
<sequence length="30" mass="3499">MKNETMIEGMEHLFTTMKVPFNGVEEPDSR</sequence>
<dbReference type="EMBL" id="FM178379">
    <property type="protein sequence ID" value="CAQ78920.1"/>
    <property type="molecule type" value="Genomic_DNA"/>
</dbReference>
<organism evidence="1 2">
    <name type="scientific">Aliivibrio salmonicida (strain LFI1238)</name>
    <name type="common">Vibrio salmonicida (strain LFI1238)</name>
    <dbReference type="NCBI Taxonomy" id="316275"/>
    <lineage>
        <taxon>Bacteria</taxon>
        <taxon>Pseudomonadati</taxon>
        <taxon>Pseudomonadota</taxon>
        <taxon>Gammaproteobacteria</taxon>
        <taxon>Vibrionales</taxon>
        <taxon>Vibrionaceae</taxon>
        <taxon>Aliivibrio</taxon>
    </lineage>
</organism>
<name>B6EJX3_ALISL</name>
<protein>
    <submittedName>
        <fullName evidence="1">Uncharacterized protein</fullName>
    </submittedName>
</protein>
<dbReference type="KEGG" id="vsa:VSAL_I1235"/>
<accession>B6EJX3</accession>
<reference evidence="1 2" key="1">
    <citation type="journal article" date="2008" name="BMC Genomics">
        <title>The genome sequence of the fish pathogen Aliivibrio salmonicida strain LFI1238 shows extensive evidence of gene decay.</title>
        <authorList>
            <person name="Hjerde E."/>
            <person name="Lorentzen M.S."/>
            <person name="Holden M.T."/>
            <person name="Seeger K."/>
            <person name="Paulsen S."/>
            <person name="Bason N."/>
            <person name="Churcher C."/>
            <person name="Harris D."/>
            <person name="Norbertczak H."/>
            <person name="Quail M.A."/>
            <person name="Sanders S."/>
            <person name="Thurston S."/>
            <person name="Parkhill J."/>
            <person name="Willassen N.P."/>
            <person name="Thomson N.R."/>
        </authorList>
    </citation>
    <scope>NUCLEOTIDE SEQUENCE [LARGE SCALE GENOMIC DNA]</scope>
    <source>
        <strain evidence="1 2">LFI1238</strain>
    </source>
</reference>
<dbReference type="HOGENOM" id="CLU_3401823_0_0_6"/>
<proteinExistence type="predicted"/>